<evidence type="ECO:0000256" key="11">
    <source>
        <dbReference type="ARBA" id="ARBA00023136"/>
    </source>
</evidence>
<evidence type="ECO:0000256" key="7">
    <source>
        <dbReference type="ARBA" id="ARBA00022519"/>
    </source>
</evidence>
<evidence type="ECO:0000256" key="12">
    <source>
        <dbReference type="RuleBase" id="RU363101"/>
    </source>
</evidence>
<keyword evidence="9 12" id="KW-0201">Cytochrome c-type biogenesis</keyword>
<comment type="similarity">
    <text evidence="3 12">Belongs to the CcmD/CycX/HelD family.</text>
</comment>
<dbReference type="GO" id="GO:0015886">
    <property type="term" value="P:heme transport"/>
    <property type="evidence" value="ECO:0007669"/>
    <property type="project" value="InterPro"/>
</dbReference>
<comment type="function">
    <text evidence="1 12">Required for the export of heme to the periplasm for the biogenesis of c-type cytochromes.</text>
</comment>
<keyword evidence="14" id="KW-1185">Reference proteome</keyword>
<evidence type="ECO:0000256" key="6">
    <source>
        <dbReference type="ARBA" id="ARBA00022475"/>
    </source>
</evidence>
<dbReference type="InterPro" id="IPR052075">
    <property type="entry name" value="Heme_exporter_D"/>
</dbReference>
<proteinExistence type="inferred from homology"/>
<keyword evidence="6 12" id="KW-1003">Cell membrane</keyword>
<keyword evidence="7 12" id="KW-0997">Cell inner membrane</keyword>
<keyword evidence="11 12" id="KW-0472">Membrane</keyword>
<comment type="subcellular location">
    <subcellularLocation>
        <location evidence="2 12">Cell inner membrane</location>
        <topology evidence="2 12">Single-pass membrane protein</topology>
    </subcellularLocation>
</comment>
<evidence type="ECO:0000256" key="4">
    <source>
        <dbReference type="ARBA" id="ARBA00016461"/>
    </source>
</evidence>
<evidence type="ECO:0000256" key="5">
    <source>
        <dbReference type="ARBA" id="ARBA00022448"/>
    </source>
</evidence>
<keyword evidence="5 12" id="KW-0813">Transport</keyword>
<keyword evidence="8 12" id="KW-0812">Transmembrane</keyword>
<name>A0A369WPA5_9GAMM</name>
<dbReference type="InterPro" id="IPR007078">
    <property type="entry name" value="Haem_export_protD_CcmD"/>
</dbReference>
<comment type="caution">
    <text evidence="13">The sequence shown here is derived from an EMBL/GenBank/DDBJ whole genome shotgun (WGS) entry which is preliminary data.</text>
</comment>
<accession>A0A369WPA5</accession>
<dbReference type="EMBL" id="QQOH01000002">
    <property type="protein sequence ID" value="RDE22444.1"/>
    <property type="molecule type" value="Genomic_DNA"/>
</dbReference>
<dbReference type="NCBIfam" id="TIGR03141">
    <property type="entry name" value="cytochro_ccmD"/>
    <property type="match status" value="1"/>
</dbReference>
<evidence type="ECO:0000313" key="13">
    <source>
        <dbReference type="EMBL" id="RDE22444.1"/>
    </source>
</evidence>
<gene>
    <name evidence="13" type="primary">ccmD</name>
    <name evidence="13" type="ORF">DV711_07510</name>
</gene>
<evidence type="ECO:0000256" key="1">
    <source>
        <dbReference type="ARBA" id="ARBA00002442"/>
    </source>
</evidence>
<organism evidence="13 14">
    <name type="scientific">Motiliproteus coralliicola</name>
    <dbReference type="NCBI Taxonomy" id="2283196"/>
    <lineage>
        <taxon>Bacteria</taxon>
        <taxon>Pseudomonadati</taxon>
        <taxon>Pseudomonadota</taxon>
        <taxon>Gammaproteobacteria</taxon>
        <taxon>Oceanospirillales</taxon>
        <taxon>Oceanospirillaceae</taxon>
        <taxon>Motiliproteus</taxon>
    </lineage>
</organism>
<reference evidence="13 14" key="1">
    <citation type="submission" date="2018-07" db="EMBL/GenBank/DDBJ databases">
        <title>Motiliproteus coralliicola sp. nov., a bacterium isolated from Coral.</title>
        <authorList>
            <person name="Wang G."/>
        </authorList>
    </citation>
    <scope>NUCLEOTIDE SEQUENCE [LARGE SCALE GENOMIC DNA]</scope>
    <source>
        <strain evidence="13 14">C34</strain>
    </source>
</reference>
<evidence type="ECO:0000256" key="10">
    <source>
        <dbReference type="ARBA" id="ARBA00022989"/>
    </source>
</evidence>
<dbReference type="GO" id="GO:1903607">
    <property type="term" value="P:cytochrome c biosynthetic process"/>
    <property type="evidence" value="ECO:0007669"/>
    <property type="project" value="TreeGrafter"/>
</dbReference>
<evidence type="ECO:0000256" key="2">
    <source>
        <dbReference type="ARBA" id="ARBA00004377"/>
    </source>
</evidence>
<sequence length="71" mass="8264">MFFDSFSDFLAMGGHGFYVWLAYAIAVAIIIYNVVSPLLRKKQFIEQHKRRLKREQRLAERQAAVESGEQS</sequence>
<protein>
    <recommendedName>
        <fullName evidence="4 12">Heme exporter protein D</fullName>
    </recommendedName>
</protein>
<evidence type="ECO:0000313" key="14">
    <source>
        <dbReference type="Proteomes" id="UP000253769"/>
    </source>
</evidence>
<dbReference type="RefSeq" id="WP_114695069.1">
    <property type="nucleotide sequence ID" value="NZ_QQOH01000002.1"/>
</dbReference>
<evidence type="ECO:0000256" key="8">
    <source>
        <dbReference type="ARBA" id="ARBA00022692"/>
    </source>
</evidence>
<dbReference type="GO" id="GO:0017004">
    <property type="term" value="P:cytochrome complex assembly"/>
    <property type="evidence" value="ECO:0007669"/>
    <property type="project" value="UniProtKB-KW"/>
</dbReference>
<keyword evidence="10 12" id="KW-1133">Transmembrane helix</keyword>
<dbReference type="PANTHER" id="PTHR37531">
    <property type="entry name" value="HEME EXPORTER PROTEIN D"/>
    <property type="match status" value="1"/>
</dbReference>
<dbReference type="OrthoDB" id="9815607at2"/>
<feature type="transmembrane region" description="Helical" evidence="12">
    <location>
        <begin position="20"/>
        <end position="39"/>
    </location>
</feature>
<evidence type="ECO:0000256" key="9">
    <source>
        <dbReference type="ARBA" id="ARBA00022748"/>
    </source>
</evidence>
<dbReference type="AlphaFoldDB" id="A0A369WPA5"/>
<evidence type="ECO:0000256" key="3">
    <source>
        <dbReference type="ARBA" id="ARBA00008741"/>
    </source>
</evidence>
<dbReference type="PANTHER" id="PTHR37531:SF1">
    <property type="entry name" value="HEME EXPORTER PROTEIN D"/>
    <property type="match status" value="1"/>
</dbReference>
<dbReference type="Proteomes" id="UP000253769">
    <property type="component" value="Unassembled WGS sequence"/>
</dbReference>
<dbReference type="GO" id="GO:0005886">
    <property type="term" value="C:plasma membrane"/>
    <property type="evidence" value="ECO:0007669"/>
    <property type="project" value="UniProtKB-SubCell"/>
</dbReference>
<dbReference type="Pfam" id="PF04995">
    <property type="entry name" value="CcmD"/>
    <property type="match status" value="1"/>
</dbReference>